<keyword evidence="1" id="KW-1133">Transmembrane helix</keyword>
<dbReference type="InterPro" id="IPR027417">
    <property type="entry name" value="P-loop_NTPase"/>
</dbReference>
<keyword evidence="3" id="KW-1185">Reference proteome</keyword>
<feature type="transmembrane region" description="Helical" evidence="1">
    <location>
        <begin position="21"/>
        <end position="41"/>
    </location>
</feature>
<comment type="caution">
    <text evidence="2">The sequence shown here is derived from an EMBL/GenBank/DDBJ whole genome shotgun (WGS) entry which is preliminary data.</text>
</comment>
<proteinExistence type="predicted"/>
<organism evidence="2 3">
    <name type="scientific">Bugula neritina</name>
    <name type="common">Brown bryozoan</name>
    <name type="synonym">Sertularia neritina</name>
    <dbReference type="NCBI Taxonomy" id="10212"/>
    <lineage>
        <taxon>Eukaryota</taxon>
        <taxon>Metazoa</taxon>
        <taxon>Spiralia</taxon>
        <taxon>Lophotrochozoa</taxon>
        <taxon>Bryozoa</taxon>
        <taxon>Gymnolaemata</taxon>
        <taxon>Cheilostomatida</taxon>
        <taxon>Flustrina</taxon>
        <taxon>Buguloidea</taxon>
        <taxon>Bugulidae</taxon>
        <taxon>Bugula</taxon>
    </lineage>
</organism>
<evidence type="ECO:0000256" key="1">
    <source>
        <dbReference type="SAM" id="Phobius"/>
    </source>
</evidence>
<sequence length="261" mass="30680">MTAFRSLEQEAMMGKCKRKHILAATISGILVWGFMFGFHLMDAPLPEKLHHNWLQYSESRDLNDTENFEPCDSLLEKVSDVHQSNYRIQLITASPGSGSDWCYSAMAMLTGHTTDSVYNYLHSKSLDELPHRALYYKTHWPFMRHFGPVDKYLSTHPNWRSHHEYWLKNFTGSLKVVQYSDLVEDVTLFQDIANYFGFDVTSTPMRQRRFQCFLTKSREKEVMRRPRVAVIENSKEKVRNSYKEKIAEELEYLESSVKSRN</sequence>
<dbReference type="Proteomes" id="UP000593567">
    <property type="component" value="Unassembled WGS sequence"/>
</dbReference>
<dbReference type="AlphaFoldDB" id="A0A7J7IXR4"/>
<dbReference type="SUPFAM" id="SSF52540">
    <property type="entry name" value="P-loop containing nucleoside triphosphate hydrolases"/>
    <property type="match status" value="1"/>
</dbReference>
<evidence type="ECO:0000313" key="2">
    <source>
        <dbReference type="EMBL" id="KAF6018713.1"/>
    </source>
</evidence>
<gene>
    <name evidence="2" type="ORF">EB796_022987</name>
</gene>
<reference evidence="2" key="1">
    <citation type="submission" date="2020-06" db="EMBL/GenBank/DDBJ databases">
        <title>Draft genome of Bugula neritina, a colonial animal packing powerful symbionts and potential medicines.</title>
        <authorList>
            <person name="Rayko M."/>
        </authorList>
    </citation>
    <scope>NUCLEOTIDE SEQUENCE [LARGE SCALE GENOMIC DNA]</scope>
    <source>
        <strain evidence="2">Kwan_BN1</strain>
    </source>
</reference>
<keyword evidence="1" id="KW-0812">Transmembrane</keyword>
<accession>A0A7J7IXR4</accession>
<name>A0A7J7IXR4_BUGNE</name>
<evidence type="ECO:0000313" key="3">
    <source>
        <dbReference type="Proteomes" id="UP000593567"/>
    </source>
</evidence>
<protein>
    <submittedName>
        <fullName evidence="2">Uncharacterized protein</fullName>
    </submittedName>
</protein>
<dbReference type="EMBL" id="VXIV02003282">
    <property type="protein sequence ID" value="KAF6018713.1"/>
    <property type="molecule type" value="Genomic_DNA"/>
</dbReference>
<keyword evidence="1" id="KW-0472">Membrane</keyword>